<keyword evidence="4" id="KW-1185">Reference proteome</keyword>
<dbReference type="PANTHER" id="PTHR15020:SF50">
    <property type="entry name" value="UPF0659 PROTEIN YMR090W"/>
    <property type="match status" value="1"/>
</dbReference>
<evidence type="ECO:0000313" key="4">
    <source>
        <dbReference type="Proteomes" id="UP001305414"/>
    </source>
</evidence>
<dbReference type="PANTHER" id="PTHR15020">
    <property type="entry name" value="FLAVIN REDUCTASE-RELATED"/>
    <property type="match status" value="1"/>
</dbReference>
<dbReference type="AlphaFoldDB" id="A0AAN7Z1Y2"/>
<sequence length="259" mass="28884">MTTYAIFGATGNCGSALIENLLPLPQVTINAYCRSESKLTRLFPEAVANGKIKIFEGQLDNVDVFIQCVRGCRAVFTAVTMNDNVPKVRVAEDMTRTLITALKKLREENKDHATPKVAVLSSASLEPSLCGNFPSVMHWIVTHCNSHVYADLRVQERLLRDEEDWLTSIFIKPGGLSKDIQRGHCLNLQEQETFVSYLDLAAAMIEAANDPDGRYDMRDVSVNNLTGSAKFPKSLPLLAFCGLLRHYFPWLHPYLPLLG</sequence>
<proteinExistence type="inferred from homology"/>
<feature type="domain" description="NAD(P)-binding" evidence="2">
    <location>
        <begin position="8"/>
        <end position="211"/>
    </location>
</feature>
<gene>
    <name evidence="3" type="ORF">RRF57_009679</name>
</gene>
<comment type="caution">
    <text evidence="3">The sequence shown here is derived from an EMBL/GenBank/DDBJ whole genome shotgun (WGS) entry which is preliminary data.</text>
</comment>
<comment type="similarity">
    <text evidence="1">Belongs to the avfA family.</text>
</comment>
<protein>
    <recommendedName>
        <fullName evidence="2">NAD(P)-binding domain-containing protein</fullName>
    </recommendedName>
</protein>
<accession>A0AAN7Z1Y2</accession>
<dbReference type="Proteomes" id="UP001305414">
    <property type="component" value="Unassembled WGS sequence"/>
</dbReference>
<dbReference type="InterPro" id="IPR016040">
    <property type="entry name" value="NAD(P)-bd_dom"/>
</dbReference>
<dbReference type="Gene3D" id="3.40.50.720">
    <property type="entry name" value="NAD(P)-binding Rossmann-like Domain"/>
    <property type="match status" value="1"/>
</dbReference>
<evidence type="ECO:0000313" key="3">
    <source>
        <dbReference type="EMBL" id="KAK5633965.1"/>
    </source>
</evidence>
<evidence type="ECO:0000259" key="2">
    <source>
        <dbReference type="Pfam" id="PF13460"/>
    </source>
</evidence>
<name>A0AAN7Z1Y2_9PEZI</name>
<dbReference type="SUPFAM" id="SSF51735">
    <property type="entry name" value="NAD(P)-binding Rossmann-fold domains"/>
    <property type="match status" value="1"/>
</dbReference>
<evidence type="ECO:0000256" key="1">
    <source>
        <dbReference type="ARBA" id="ARBA00038376"/>
    </source>
</evidence>
<dbReference type="EMBL" id="JAWHQM010000037">
    <property type="protein sequence ID" value="KAK5633965.1"/>
    <property type="molecule type" value="Genomic_DNA"/>
</dbReference>
<reference evidence="3 4" key="1">
    <citation type="submission" date="2023-10" db="EMBL/GenBank/DDBJ databases">
        <title>Draft genome sequence of Xylaria bambusicola isolate GMP-LS, the root and basal stem rot pathogen of sugarcane in Indonesia.</title>
        <authorList>
            <person name="Selvaraj P."/>
            <person name="Muralishankar V."/>
            <person name="Muruganantham S."/>
            <person name="Sp S."/>
            <person name="Haryani S."/>
            <person name="Lau K.J.X."/>
            <person name="Naqvi N.I."/>
        </authorList>
    </citation>
    <scope>NUCLEOTIDE SEQUENCE [LARGE SCALE GENOMIC DNA]</scope>
    <source>
        <strain evidence="3">GMP-LS</strain>
    </source>
</reference>
<dbReference type="InterPro" id="IPR036291">
    <property type="entry name" value="NAD(P)-bd_dom_sf"/>
</dbReference>
<organism evidence="3 4">
    <name type="scientific">Xylaria bambusicola</name>
    <dbReference type="NCBI Taxonomy" id="326684"/>
    <lineage>
        <taxon>Eukaryota</taxon>
        <taxon>Fungi</taxon>
        <taxon>Dikarya</taxon>
        <taxon>Ascomycota</taxon>
        <taxon>Pezizomycotina</taxon>
        <taxon>Sordariomycetes</taxon>
        <taxon>Xylariomycetidae</taxon>
        <taxon>Xylariales</taxon>
        <taxon>Xylariaceae</taxon>
        <taxon>Xylaria</taxon>
    </lineage>
</organism>
<dbReference type="Pfam" id="PF13460">
    <property type="entry name" value="NAD_binding_10"/>
    <property type="match status" value="1"/>
</dbReference>